<dbReference type="Proteomes" id="UP000037069">
    <property type="component" value="Unassembled WGS sequence"/>
</dbReference>
<dbReference type="OrthoDB" id="8026703at2759"/>
<dbReference type="OMA" id="YDCKRRL"/>
<protein>
    <submittedName>
        <fullName evidence="2">Uncharacterized protein</fullName>
    </submittedName>
</protein>
<dbReference type="AlphaFoldDB" id="A0A0L0CAB6"/>
<keyword evidence="3" id="KW-1185">Reference proteome</keyword>
<proteinExistence type="predicted"/>
<name>A0A0L0CAB6_LUCCU</name>
<accession>A0A0L0CAB6</accession>
<evidence type="ECO:0000313" key="3">
    <source>
        <dbReference type="Proteomes" id="UP000037069"/>
    </source>
</evidence>
<organism evidence="2 3">
    <name type="scientific">Lucilia cuprina</name>
    <name type="common">Green bottle fly</name>
    <name type="synonym">Australian sheep blowfly</name>
    <dbReference type="NCBI Taxonomy" id="7375"/>
    <lineage>
        <taxon>Eukaryota</taxon>
        <taxon>Metazoa</taxon>
        <taxon>Ecdysozoa</taxon>
        <taxon>Arthropoda</taxon>
        <taxon>Hexapoda</taxon>
        <taxon>Insecta</taxon>
        <taxon>Pterygota</taxon>
        <taxon>Neoptera</taxon>
        <taxon>Endopterygota</taxon>
        <taxon>Diptera</taxon>
        <taxon>Brachycera</taxon>
        <taxon>Muscomorpha</taxon>
        <taxon>Oestroidea</taxon>
        <taxon>Calliphoridae</taxon>
        <taxon>Luciliinae</taxon>
        <taxon>Lucilia</taxon>
    </lineage>
</organism>
<evidence type="ECO:0000256" key="1">
    <source>
        <dbReference type="SAM" id="Phobius"/>
    </source>
</evidence>
<reference evidence="2 3" key="1">
    <citation type="journal article" date="2015" name="Nat. Commun.">
        <title>Lucilia cuprina genome unlocks parasitic fly biology to underpin future interventions.</title>
        <authorList>
            <person name="Anstead C.A."/>
            <person name="Korhonen P.K."/>
            <person name="Young N.D."/>
            <person name="Hall R.S."/>
            <person name="Jex A.R."/>
            <person name="Murali S.C."/>
            <person name="Hughes D.S."/>
            <person name="Lee S.F."/>
            <person name="Perry T."/>
            <person name="Stroehlein A.J."/>
            <person name="Ansell B.R."/>
            <person name="Breugelmans B."/>
            <person name="Hofmann A."/>
            <person name="Qu J."/>
            <person name="Dugan S."/>
            <person name="Lee S.L."/>
            <person name="Chao H."/>
            <person name="Dinh H."/>
            <person name="Han Y."/>
            <person name="Doddapaneni H.V."/>
            <person name="Worley K.C."/>
            <person name="Muzny D.M."/>
            <person name="Ioannidis P."/>
            <person name="Waterhouse R.M."/>
            <person name="Zdobnov E.M."/>
            <person name="James P.J."/>
            <person name="Bagnall N.H."/>
            <person name="Kotze A.C."/>
            <person name="Gibbs R.A."/>
            <person name="Richards S."/>
            <person name="Batterham P."/>
            <person name="Gasser R.B."/>
        </authorList>
    </citation>
    <scope>NUCLEOTIDE SEQUENCE [LARGE SCALE GENOMIC DNA]</scope>
    <source>
        <strain evidence="2 3">LS</strain>
        <tissue evidence="2">Full body</tissue>
    </source>
</reference>
<keyword evidence="1" id="KW-1133">Transmembrane helix</keyword>
<gene>
    <name evidence="2" type="ORF">FF38_01438</name>
</gene>
<sequence length="145" mass="17334">MLKYLTFWKKPKKITAPTNAETMSNILLKTNEMFKIFLNNCSWFVYLLASLLILCCIYYYIYDCKRRLDLRRRREDFQRGNERIPQRRRPGAVHRDHEIFRNAIKTVHRYIEPNEKQGSAGRSYVLKRTRSGAIYGSFCVNEVNS</sequence>
<keyword evidence="1" id="KW-0812">Transmembrane</keyword>
<dbReference type="EMBL" id="JRES01000681">
    <property type="protein sequence ID" value="KNC29196.1"/>
    <property type="molecule type" value="Genomic_DNA"/>
</dbReference>
<comment type="caution">
    <text evidence="2">The sequence shown here is derived from an EMBL/GenBank/DDBJ whole genome shotgun (WGS) entry which is preliminary data.</text>
</comment>
<feature type="transmembrane region" description="Helical" evidence="1">
    <location>
        <begin position="43"/>
        <end position="62"/>
    </location>
</feature>
<keyword evidence="1" id="KW-0472">Membrane</keyword>
<evidence type="ECO:0000313" key="2">
    <source>
        <dbReference type="EMBL" id="KNC29196.1"/>
    </source>
</evidence>